<dbReference type="CDD" id="cd00118">
    <property type="entry name" value="LysM"/>
    <property type="match status" value="1"/>
</dbReference>
<gene>
    <name evidence="4" type="ORF">BHQ10_002294</name>
</gene>
<dbReference type="STRING" id="1196081.A0A364KRU4"/>
<dbReference type="PROSITE" id="PS50297">
    <property type="entry name" value="ANK_REP_REGION"/>
    <property type="match status" value="2"/>
</dbReference>
<dbReference type="EMBL" id="MIKG01000003">
    <property type="protein sequence ID" value="RAO66282.1"/>
    <property type="molecule type" value="Genomic_DNA"/>
</dbReference>
<dbReference type="InterPro" id="IPR036770">
    <property type="entry name" value="Ankyrin_rpt-contain_sf"/>
</dbReference>
<proteinExistence type="predicted"/>
<dbReference type="OrthoDB" id="4221929at2759"/>
<dbReference type="GeneID" id="63791511"/>
<keyword evidence="2" id="KW-0040">ANK repeat</keyword>
<dbReference type="InterPro" id="IPR053137">
    <property type="entry name" value="NLR-like"/>
</dbReference>
<dbReference type="InterPro" id="IPR056884">
    <property type="entry name" value="NPHP3-like_N"/>
</dbReference>
<accession>A0A364KRU4</accession>
<dbReference type="SMART" id="SM00257">
    <property type="entry name" value="LysM"/>
    <property type="match status" value="2"/>
</dbReference>
<dbReference type="PANTHER" id="PTHR46082">
    <property type="entry name" value="ATP/GTP-BINDING PROTEIN-RELATED"/>
    <property type="match status" value="1"/>
</dbReference>
<dbReference type="SUPFAM" id="SSF54106">
    <property type="entry name" value="LysM domain"/>
    <property type="match status" value="1"/>
</dbReference>
<dbReference type="PROSITE" id="PS51782">
    <property type="entry name" value="LYSM"/>
    <property type="match status" value="2"/>
</dbReference>
<dbReference type="GO" id="GO:0009116">
    <property type="term" value="P:nucleoside metabolic process"/>
    <property type="evidence" value="ECO:0007669"/>
    <property type="project" value="InterPro"/>
</dbReference>
<evidence type="ECO:0000259" key="3">
    <source>
        <dbReference type="PROSITE" id="PS51782"/>
    </source>
</evidence>
<reference evidence="4 5" key="1">
    <citation type="journal article" date="2017" name="Biotechnol. Biofuels">
        <title>Differential beta-glucosidase expression as a function of carbon source availability in Talaromyces amestolkiae: a genomic and proteomic approach.</title>
        <authorList>
            <person name="de Eugenio L.I."/>
            <person name="Mendez-Liter J.A."/>
            <person name="Nieto-Dominguez M."/>
            <person name="Alonso L."/>
            <person name="Gil-Munoz J."/>
            <person name="Barriuso J."/>
            <person name="Prieto A."/>
            <person name="Martinez M.J."/>
        </authorList>
    </citation>
    <scope>NUCLEOTIDE SEQUENCE [LARGE SCALE GENOMIC DNA]</scope>
    <source>
        <strain evidence="4 5">CIB</strain>
    </source>
</reference>
<evidence type="ECO:0000313" key="4">
    <source>
        <dbReference type="EMBL" id="RAO66282.1"/>
    </source>
</evidence>
<evidence type="ECO:0000256" key="2">
    <source>
        <dbReference type="PROSITE-ProRule" id="PRU00023"/>
    </source>
</evidence>
<dbReference type="InterPro" id="IPR036779">
    <property type="entry name" value="LysM_dom_sf"/>
</dbReference>
<feature type="repeat" description="ANK" evidence="2">
    <location>
        <begin position="857"/>
        <end position="879"/>
    </location>
</feature>
<dbReference type="Gene3D" id="3.40.50.300">
    <property type="entry name" value="P-loop containing nucleotide triphosphate hydrolases"/>
    <property type="match status" value="1"/>
</dbReference>
<evidence type="ECO:0000256" key="1">
    <source>
        <dbReference type="ARBA" id="ARBA00022737"/>
    </source>
</evidence>
<feature type="domain" description="LysM" evidence="3">
    <location>
        <begin position="1134"/>
        <end position="1180"/>
    </location>
</feature>
<dbReference type="InterPro" id="IPR027417">
    <property type="entry name" value="P-loop_NTPase"/>
</dbReference>
<sequence length="1356" mass="151227">MSEPSIEDYTIGWICALQEEYEAGCRMLDVEYDGPETSEINDNNTYVFGCVGGHNVVIGCLPDGRCGTSSAARVARDIVRSFPNLRFALMVGIGGGAPTPERDIRLGDVVVSVPQGKLGGVVQYDFGKRLSNSRFQRTGQLNAPPEVLLGTIPEIRRRHNDPRKSDKISEYLRLMDDMPDYQRPADDRLYRADYAHKGGKNCVTCEADGLAERPQRKNSREVTIHYGTIASANSVMKNATERDLYANDPELNVLCFEMEAAGLMNNFPCLVIRGICDYSDTHKNDEWHKYAALTAAAYARELLHVLKPRKVAGLPPWAGKMEGLLADIQERVSGIARKADEIIRHQHGQEEEKILEWLTPTNYAPQQNDLIRKRQSGTGQWLLDSAQYQNWLETNKQTLFCPGIPGSGKTIITAIVVDHLYKIFYSDATIGIAYIYCNFKRQEGQTADFLFLSLLKQLVQQSPSIPDSVRALYDVYVNKRTPLSFDEVSRAVYSVIATYSRVFIVIDALDECQATDGSRSRFLSEIFNLQLKSGASIFATSRFISDITDRFKGNINLEIRASDEDVGRYLDGNISKLPAFVGRNQDLQNKIKTAVIKAADGMFLLARLYLDSLDDKLTTKAVESSLKQFQGHNLASDEDERLKLLSQAYEQAMERIMGQKPGFQLRHALAVELGTSELDTKNLPEIEDMISVCAGLVTVDEESNIIRLVHYTTQEYFKRTQGTWFRDAETRITTTCLIYLSFSLFDSGVCQTENEFEKRLESNHLYGYAAQNWGHHARISSIEDRKLILDLLESETKISACIQAMMVLRDYKGYYLEVPMRMKGVHLAVHLAAYFGLVESMTDLLEKQYAPNPKDSSGRTPLSWAAENGHEAVVKLLLSDKRVDPHSKDKTYGQTPLFRAAGNGHEAVVKLLLSDKRADPNSKDKSGWTPLLLAAENGHECLMLAGVEIAQSTDIWLYHIVIKGMVEMVSPVNEYATLAANNVNGFVSSILAWVRETNATIGAYTFSGFDIYDFDDLDGLVTSTCQTAVAQTIRCPKYLTIFDVQFYLWSQPPELVAFSDANSMESMPTNELCSWCWTQMVIMMQNSSYSAFNDYYQSGMQYMVSECSLDAPTTMPESLIQAQPTVTPMCLSGVNYTIQEGDTCDSIAIANHVTSASILTNNRMIINSCSSLIPGRTICMPLSCTPLYSLQPDDDCFTIENANRLRDGTLHQYNPWINYFYSNLQESTDILGHTLCLGPQAGKFVSNSRLHPNPPASSVPSTGYSQYVTAPPINATVALGTTTYCGIWYTVNEGDTCAQICVMESIPSSLFLAINPSLSGTKCDTSLVVNTTYCVAPMFSWDDPSYWADDDPPSIT</sequence>
<dbReference type="Pfam" id="PF01048">
    <property type="entry name" value="PNP_UDP_1"/>
    <property type="match status" value="1"/>
</dbReference>
<dbReference type="SMART" id="SM00248">
    <property type="entry name" value="ANK"/>
    <property type="match status" value="3"/>
</dbReference>
<name>A0A364KRU4_TALAM</name>
<comment type="caution">
    <text evidence="4">The sequence shown here is derived from an EMBL/GenBank/DDBJ whole genome shotgun (WGS) entry which is preliminary data.</text>
</comment>
<keyword evidence="5" id="KW-1185">Reference proteome</keyword>
<dbReference type="SUPFAM" id="SSF48403">
    <property type="entry name" value="Ankyrin repeat"/>
    <property type="match status" value="1"/>
</dbReference>
<feature type="domain" description="LysM" evidence="3">
    <location>
        <begin position="1287"/>
        <end position="1335"/>
    </location>
</feature>
<dbReference type="InterPro" id="IPR002110">
    <property type="entry name" value="Ankyrin_rpt"/>
</dbReference>
<dbReference type="Pfam" id="PF01476">
    <property type="entry name" value="LysM"/>
    <property type="match status" value="2"/>
</dbReference>
<dbReference type="InterPro" id="IPR000845">
    <property type="entry name" value="Nucleoside_phosphorylase_d"/>
</dbReference>
<dbReference type="RefSeq" id="XP_040730799.1">
    <property type="nucleotide sequence ID" value="XM_040874424.1"/>
</dbReference>
<dbReference type="InterPro" id="IPR035994">
    <property type="entry name" value="Nucleoside_phosphorylase_sf"/>
</dbReference>
<organism evidence="4 5">
    <name type="scientific">Talaromyces amestolkiae</name>
    <dbReference type="NCBI Taxonomy" id="1196081"/>
    <lineage>
        <taxon>Eukaryota</taxon>
        <taxon>Fungi</taxon>
        <taxon>Dikarya</taxon>
        <taxon>Ascomycota</taxon>
        <taxon>Pezizomycotina</taxon>
        <taxon>Eurotiomycetes</taxon>
        <taxon>Eurotiomycetidae</taxon>
        <taxon>Eurotiales</taxon>
        <taxon>Trichocomaceae</taxon>
        <taxon>Talaromyces</taxon>
        <taxon>Talaromyces sect. Talaromyces</taxon>
    </lineage>
</organism>
<protein>
    <recommendedName>
        <fullName evidence="3">LysM domain-containing protein</fullName>
    </recommendedName>
</protein>
<dbReference type="GO" id="GO:0003824">
    <property type="term" value="F:catalytic activity"/>
    <property type="evidence" value="ECO:0007669"/>
    <property type="project" value="InterPro"/>
</dbReference>
<dbReference type="PROSITE" id="PS50088">
    <property type="entry name" value="ANK_REPEAT"/>
    <property type="match status" value="2"/>
</dbReference>
<dbReference type="PANTHER" id="PTHR46082:SF11">
    <property type="entry name" value="AAA+ ATPASE DOMAIN-CONTAINING PROTEIN-RELATED"/>
    <property type="match status" value="1"/>
</dbReference>
<feature type="repeat" description="ANK" evidence="2">
    <location>
        <begin position="892"/>
        <end position="925"/>
    </location>
</feature>
<evidence type="ECO:0000313" key="5">
    <source>
        <dbReference type="Proteomes" id="UP000249363"/>
    </source>
</evidence>
<dbReference type="SUPFAM" id="SSF52540">
    <property type="entry name" value="P-loop containing nucleoside triphosphate hydrolases"/>
    <property type="match status" value="1"/>
</dbReference>
<dbReference type="Gene3D" id="3.40.50.1580">
    <property type="entry name" value="Nucleoside phosphorylase domain"/>
    <property type="match status" value="1"/>
</dbReference>
<dbReference type="InterPro" id="IPR018392">
    <property type="entry name" value="LysM"/>
</dbReference>
<dbReference type="Gene3D" id="1.25.40.20">
    <property type="entry name" value="Ankyrin repeat-containing domain"/>
    <property type="match status" value="2"/>
</dbReference>
<dbReference type="Gene3D" id="3.10.350.10">
    <property type="entry name" value="LysM domain"/>
    <property type="match status" value="3"/>
</dbReference>
<dbReference type="SUPFAM" id="SSF53167">
    <property type="entry name" value="Purine and uridine phosphorylases"/>
    <property type="match status" value="1"/>
</dbReference>
<keyword evidence="1" id="KW-0677">Repeat</keyword>
<dbReference type="Pfam" id="PF12796">
    <property type="entry name" value="Ank_2"/>
    <property type="match status" value="1"/>
</dbReference>
<dbReference type="Pfam" id="PF24883">
    <property type="entry name" value="NPHP3_N"/>
    <property type="match status" value="1"/>
</dbReference>
<dbReference type="Proteomes" id="UP000249363">
    <property type="component" value="Unassembled WGS sequence"/>
</dbReference>